<dbReference type="STRING" id="1794912.AXX12_00285"/>
<accession>A0A154BX17</accession>
<keyword evidence="2" id="KW-1185">Reference proteome</keyword>
<comment type="caution">
    <text evidence="1">The sequence shown here is derived from an EMBL/GenBank/DDBJ whole genome shotgun (WGS) entry which is preliminary data.</text>
</comment>
<evidence type="ECO:0000313" key="1">
    <source>
        <dbReference type="EMBL" id="KYZ78018.1"/>
    </source>
</evidence>
<dbReference type="Pfam" id="PF04245">
    <property type="entry name" value="NA37"/>
    <property type="match status" value="1"/>
</dbReference>
<dbReference type="AlphaFoldDB" id="A0A154BX17"/>
<dbReference type="Proteomes" id="UP000076268">
    <property type="component" value="Unassembled WGS sequence"/>
</dbReference>
<name>A0A154BX17_ANASB</name>
<evidence type="ECO:0000313" key="2">
    <source>
        <dbReference type="Proteomes" id="UP000076268"/>
    </source>
</evidence>
<reference evidence="1 2" key="1">
    <citation type="submission" date="2016-02" db="EMBL/GenBank/DDBJ databases">
        <title>Anaerosporomusa subterraneum gen. nov., sp. nov., a spore-forming obligate anaerobe isolated from saprolite.</title>
        <authorList>
            <person name="Choi J.K."/>
            <person name="Shah M."/>
            <person name="Yee N."/>
        </authorList>
    </citation>
    <scope>NUCLEOTIDE SEQUENCE [LARGE SCALE GENOMIC DNA]</scope>
    <source>
        <strain evidence="1 2">RU4</strain>
    </source>
</reference>
<organism evidence="1 2">
    <name type="scientific">Anaerosporomusa subterranea</name>
    <dbReference type="NCBI Taxonomy" id="1794912"/>
    <lineage>
        <taxon>Bacteria</taxon>
        <taxon>Bacillati</taxon>
        <taxon>Bacillota</taxon>
        <taxon>Negativicutes</taxon>
        <taxon>Acetonemataceae</taxon>
        <taxon>Anaerosporomusa</taxon>
    </lineage>
</organism>
<dbReference type="RefSeq" id="WP_066236620.1">
    <property type="nucleotide sequence ID" value="NZ_LSGP01000001.1"/>
</dbReference>
<protein>
    <recommendedName>
        <fullName evidence="3">Nucleoid-associated protein</fullName>
    </recommendedName>
</protein>
<proteinExistence type="predicted"/>
<evidence type="ECO:0008006" key="3">
    <source>
        <dbReference type="Google" id="ProtNLM"/>
    </source>
</evidence>
<gene>
    <name evidence="1" type="ORF">AXX12_00285</name>
</gene>
<dbReference type="EMBL" id="LSGP01000001">
    <property type="protein sequence ID" value="KYZ78018.1"/>
    <property type="molecule type" value="Genomic_DNA"/>
</dbReference>
<dbReference type="OrthoDB" id="9153118at2"/>
<dbReference type="InterPro" id="IPR007358">
    <property type="entry name" value="Nucleoid_associated_NdpA"/>
</dbReference>
<dbReference type="GO" id="GO:0009295">
    <property type="term" value="C:nucleoid"/>
    <property type="evidence" value="ECO:0007669"/>
    <property type="project" value="InterPro"/>
</dbReference>
<sequence>MFDFSEIQLEKIVVHKVGNRLREEGYITATAEYELTNGNVEELLLKYFLSAFREKVVYKFFHQTDLHLNELYMYASNIFIDQSRFFEQSVNVLKHLYETSTHPQIKSGEFYMTYFSGCLINDRQVDAIGIFKTERKENYLKVSQWRNDFTIDMDQGINVRKLDKGCIIFNTDSQDGYRVAIVDTVNKTASEAVYWKDDFLRLTDVQDEYFHTQNHLNLCRDFAENVYGPLHQASKGEQVTFMNNAVAYFDKNQHFQLDDFVEQVVKEPELIEQFKEHKELLEMNQGLPPAQSFSISNPAVKSIKRKIKNLIKLDTDIEIKVKTPAAETSETSFIERGYDELKGMHYYKVFFNEEE</sequence>